<dbReference type="EMBL" id="LORN02000015">
    <property type="protein sequence ID" value="PNN20845.1"/>
    <property type="molecule type" value="Genomic_DNA"/>
</dbReference>
<evidence type="ECO:0000259" key="3">
    <source>
        <dbReference type="Pfam" id="PF13514"/>
    </source>
</evidence>
<comment type="caution">
    <text evidence="4">The sequence shown here is derived from an EMBL/GenBank/DDBJ whole genome shotgun (WGS) entry which is preliminary data.</text>
</comment>
<dbReference type="RefSeq" id="WP_037552203.1">
    <property type="nucleotide sequence ID" value="NZ_JBBLSD010000012.1"/>
</dbReference>
<protein>
    <submittedName>
        <fullName evidence="4">DNA repair protein Rad50</fullName>
    </submittedName>
</protein>
<reference evidence="4 5" key="1">
    <citation type="submission" date="2017-12" db="EMBL/GenBank/DDBJ databases">
        <title>FDA dAtabase for Regulatory Grade micrObial Sequences (FDA-ARGOS): Supporting development and validation of Infectious Disease Dx tests.</title>
        <authorList>
            <person name="Hoffmann M."/>
            <person name="Allard M."/>
            <person name="Evans P."/>
            <person name="Brown E."/>
            <person name="Tallon L."/>
            <person name="Sadzewicz L."/>
            <person name="Sengamalay N."/>
            <person name="Ott S."/>
            <person name="Godinez A."/>
            <person name="Nagaraj S."/>
            <person name="Vavikolanu K."/>
            <person name="Aluvathingal J."/>
            <person name="Nadendla S."/>
            <person name="Sichtig H."/>
        </authorList>
    </citation>
    <scope>NUCLEOTIDE SEQUENCE [LARGE SCALE GENOMIC DNA]</scope>
    <source>
        <strain evidence="4 5">FDAARGOS_148</strain>
    </source>
</reference>
<dbReference type="PANTHER" id="PTHR41259:SF1">
    <property type="entry name" value="DOUBLE-STRAND BREAK REPAIR RAD50 ATPASE, PUTATIVE-RELATED"/>
    <property type="match status" value="1"/>
</dbReference>
<feature type="coiled-coil region" evidence="1">
    <location>
        <begin position="514"/>
        <end position="592"/>
    </location>
</feature>
<evidence type="ECO:0000313" key="5">
    <source>
        <dbReference type="Proteomes" id="UP000053523"/>
    </source>
</evidence>
<feature type="coiled-coil region" evidence="1">
    <location>
        <begin position="662"/>
        <end position="707"/>
    </location>
</feature>
<keyword evidence="2" id="KW-1133">Transmembrane helix</keyword>
<feature type="domain" description="YhaN AAA" evidence="3">
    <location>
        <begin position="1"/>
        <end position="204"/>
    </location>
</feature>
<dbReference type="InterPro" id="IPR027417">
    <property type="entry name" value="P-loop_NTPase"/>
</dbReference>
<keyword evidence="1" id="KW-0175">Coiled coil</keyword>
<dbReference type="Pfam" id="PF13514">
    <property type="entry name" value="AAA_27"/>
    <property type="match status" value="1"/>
</dbReference>
<feature type="coiled-coil region" evidence="1">
    <location>
        <begin position="281"/>
        <end position="447"/>
    </location>
</feature>
<evidence type="ECO:0000256" key="2">
    <source>
        <dbReference type="SAM" id="Phobius"/>
    </source>
</evidence>
<evidence type="ECO:0000256" key="1">
    <source>
        <dbReference type="SAM" id="Coils"/>
    </source>
</evidence>
<feature type="coiled-coil region" evidence="1">
    <location>
        <begin position="181"/>
        <end position="249"/>
    </location>
</feature>
<gene>
    <name evidence="4" type="ORF">AL503_008760</name>
</gene>
<dbReference type="InterPro" id="IPR038734">
    <property type="entry name" value="YhaN_AAA"/>
</dbReference>
<dbReference type="PANTHER" id="PTHR41259">
    <property type="entry name" value="DOUBLE-STRAND BREAK REPAIR RAD50 ATPASE, PUTATIVE-RELATED"/>
    <property type="match status" value="1"/>
</dbReference>
<keyword evidence="2" id="KW-0812">Transmembrane</keyword>
<organism evidence="4 5">
    <name type="scientific">Staphylococcus haemolyticus</name>
    <dbReference type="NCBI Taxonomy" id="1283"/>
    <lineage>
        <taxon>Bacteria</taxon>
        <taxon>Bacillati</taxon>
        <taxon>Bacillota</taxon>
        <taxon>Bacilli</taxon>
        <taxon>Bacillales</taxon>
        <taxon>Staphylococcaceae</taxon>
        <taxon>Staphylococcus</taxon>
    </lineage>
</organism>
<accession>A0A2K0A740</accession>
<evidence type="ECO:0000313" key="4">
    <source>
        <dbReference type="EMBL" id="PNN20845.1"/>
    </source>
</evidence>
<proteinExistence type="predicted"/>
<dbReference type="SUPFAM" id="SSF52540">
    <property type="entry name" value="P-loop containing nucleoside triphosphate hydrolases"/>
    <property type="match status" value="2"/>
</dbReference>
<feature type="transmembrane region" description="Helical" evidence="2">
    <location>
        <begin position="487"/>
        <end position="506"/>
    </location>
</feature>
<dbReference type="Proteomes" id="UP000053523">
    <property type="component" value="Unassembled WGS sequence"/>
</dbReference>
<sequence>MIIKSLEIYGYGQFVHRKIEFNREFTEIFGENEAGKSTIQAFIHSILFGFPTKKEKEPRLEPRMGNQYGGKLTLIIDDQSEIVVERVKGSISGDVKVHLENGLIRDEAWLKKKLNYISKKTYQGIFSFNVLGLQDIHRNLDEDQLQSYLLEAGALGSSEFTMMNKMVSQKKTTLYKKAGKNPILNQQLDELKNLEAQIREEESKLDDYHRLVDDRDKSQRHLEHLKANLNQLSKMHESKQKQLAIHEQAQEWKDLEQKLNIEPLSFPEKGIERYETASNYKQSLARDISLREEKLKQLENEFNAIPALNEDTANHIYHLTRDENEIQQAEMKSSSLKQEIDDYERKEADLKTSIGWQEVYHNTDTSESMKNYVSEIIKTRNEQKVLKQQVERAIDENQIEQNTLSQEIKNLEKDLVSEDSLDKKKQYNQQKLELHEKENLYNKLKDTFNSDKERKQKRNWWLRLSFIVLSIVGLGLTLFSFVTHNLIFGVIFAILTVIFIVGTFLVKTKEIDYSESISEEINDLEQQINDLESNYDLNFDLDQQFQLRERWSNASNNKRVLANKLNHQENLLTKTEQQINDLTQKLNAVKENVKVPNEMTDVLLLDSFKTMNQLKSNDSYRSKLLDQHQQVNQKLTHFYDNALKNTGNEITPFNKVSLFNDMKSWISKYESNKEKKEQLKSQIELLSNELKQLKEQLEENEKTINTLFTYINVSSEEAFYQSYEQYQLYHQQLARFNDLTAYLENQNFSYEDSSNLSEKTTAQLEEEDALLAKQVDAYNDQYLDKQTEVSDLTAQINYMETDKTLSKLRHDYYNLKNRMNDLAKDWASLSYLEALINEHINQIKDKRLPQVINEAVNIFTDLTQRNYNMITYENDTIMVKHNNGQMYHPLELSQSTKELLYIALRISLIKILRPYYPFPIIIDDAFVHFDKQRKSMMLNYLRELAKDYQVLYFTCMKDAAIPSKEMLILNKLEEGGKR</sequence>
<keyword evidence="2" id="KW-0472">Membrane</keyword>
<dbReference type="Gene3D" id="3.40.50.300">
    <property type="entry name" value="P-loop containing nucleotide triphosphate hydrolases"/>
    <property type="match status" value="2"/>
</dbReference>
<dbReference type="AlphaFoldDB" id="A0A2K0A740"/>
<name>A0A2K0A740_STAHA</name>
<feature type="transmembrane region" description="Helical" evidence="2">
    <location>
        <begin position="460"/>
        <end position="481"/>
    </location>
</feature>